<proteinExistence type="predicted"/>
<keyword evidence="2" id="KW-1185">Reference proteome</keyword>
<protein>
    <submittedName>
        <fullName evidence="1">Uncharacterized protein</fullName>
    </submittedName>
</protein>
<comment type="caution">
    <text evidence="1">The sequence shown here is derived from an EMBL/GenBank/DDBJ whole genome shotgun (WGS) entry which is preliminary data.</text>
</comment>
<gene>
    <name evidence="1" type="ORF">ACFPXP_14040</name>
</gene>
<evidence type="ECO:0000313" key="2">
    <source>
        <dbReference type="Proteomes" id="UP001596250"/>
    </source>
</evidence>
<dbReference type="EMBL" id="JBHSQV010000164">
    <property type="protein sequence ID" value="MFC5987523.1"/>
    <property type="molecule type" value="Genomic_DNA"/>
</dbReference>
<dbReference type="Proteomes" id="UP001596250">
    <property type="component" value="Unassembled WGS sequence"/>
</dbReference>
<reference evidence="2" key="1">
    <citation type="journal article" date="2019" name="Int. J. Syst. Evol. Microbiol.">
        <title>The Global Catalogue of Microorganisms (GCM) 10K type strain sequencing project: providing services to taxonomists for standard genome sequencing and annotation.</title>
        <authorList>
            <consortium name="The Broad Institute Genomics Platform"/>
            <consortium name="The Broad Institute Genome Sequencing Center for Infectious Disease"/>
            <person name="Wu L."/>
            <person name="Ma J."/>
        </authorList>
    </citation>
    <scope>NUCLEOTIDE SEQUENCE [LARGE SCALE GENOMIC DNA]</scope>
    <source>
        <strain evidence="2">CCM 8749</strain>
    </source>
</reference>
<name>A0ABW1IRR0_9BACL</name>
<accession>A0ABW1IRR0</accession>
<dbReference type="RefSeq" id="WP_379894915.1">
    <property type="nucleotide sequence ID" value="NZ_CBCSCT010000039.1"/>
</dbReference>
<sequence>MNEIDPSYICKKEEAAQPVVNWFEKFDLSQVQSIELKEGYYSTFDTIEDLYSNESAKAVFHKYFGNMAETPRFEVLRGVMSIEKMAQIVQFNIPPELLPVINRELNVIKK</sequence>
<organism evidence="1 2">
    <name type="scientific">Marinicrinis lubricantis</name>
    <dbReference type="NCBI Taxonomy" id="2086470"/>
    <lineage>
        <taxon>Bacteria</taxon>
        <taxon>Bacillati</taxon>
        <taxon>Bacillota</taxon>
        <taxon>Bacilli</taxon>
        <taxon>Bacillales</taxon>
        <taxon>Paenibacillaceae</taxon>
    </lineage>
</organism>
<evidence type="ECO:0000313" key="1">
    <source>
        <dbReference type="EMBL" id="MFC5987523.1"/>
    </source>
</evidence>